<dbReference type="EMBL" id="QWIT01000002">
    <property type="protein sequence ID" value="RMZ35677.1"/>
    <property type="molecule type" value="Genomic_DNA"/>
</dbReference>
<dbReference type="VEuPathDB" id="FungiDB:BTJ68_03080"/>
<sequence>MLHSVQRIGGSVLPTQPIQDRFIHYPPASGFAEFGLWDDLVYNLPLSARHHIGVHHRFHCSEAGYESLDTIAAYDLHVSGNFGKGKGYEPEDVDLFDEGLLDEVHTGKYPSNMIAERTDLEKAAHQYSAGASVVVIQNAPTILALRWLMTNGNQSTINLDNICGFPWDGELPDKKMTIEFRQHDGILDVQQVLSWVDFIVSAIRYSHDEQGHELMANTRFSDQEYDAIDLLTELGCNEQTIQHYTSKLSGNDAKKLYADLAKAAASEHVSKLSITEEATSAIHPIHLSKQIREKLLVGAYGQFSDVDLDKLFSRMDPKPSDEARERLKLSHGHLAAFPEGLTDMVQDQQFDERRTHMQTRQNSTNPHTQAQDYKQDDSAERKCSKLNPASDRPNKPLYPSSESNVATFAGIRSRSNSAETSSMEDELSNDSDEDPSAQILESVKQILPSPGESYPEKVTEDWAELELAMEGRGRRDSETSVLTFEF</sequence>
<reference evidence="2 3" key="1">
    <citation type="journal article" date="2018" name="BMC Genomics">
        <title>Genomic evidence for intraspecific hybridization in a clonal and extremely halotolerant yeast.</title>
        <authorList>
            <person name="Gostincar C."/>
            <person name="Stajich J.E."/>
            <person name="Zupancic J."/>
            <person name="Zalar P."/>
            <person name="Gunde-Cimerman N."/>
        </authorList>
    </citation>
    <scope>NUCLEOTIDE SEQUENCE [LARGE SCALE GENOMIC DNA]</scope>
    <source>
        <strain evidence="2 3">EXF-120</strain>
    </source>
</reference>
<dbReference type="PANTHER" id="PTHR36847:SF1">
    <property type="entry name" value="AMIDOLIGASE ENZYME"/>
    <property type="match status" value="1"/>
</dbReference>
<dbReference type="PANTHER" id="PTHR36847">
    <property type="entry name" value="AMIDOLIGASE ENZYME"/>
    <property type="match status" value="1"/>
</dbReference>
<evidence type="ECO:0000256" key="1">
    <source>
        <dbReference type="SAM" id="MobiDB-lite"/>
    </source>
</evidence>
<organism evidence="2 3">
    <name type="scientific">Hortaea werneckii</name>
    <name type="common">Black yeast</name>
    <name type="synonym">Cladosporium werneckii</name>
    <dbReference type="NCBI Taxonomy" id="91943"/>
    <lineage>
        <taxon>Eukaryota</taxon>
        <taxon>Fungi</taxon>
        <taxon>Dikarya</taxon>
        <taxon>Ascomycota</taxon>
        <taxon>Pezizomycotina</taxon>
        <taxon>Dothideomycetes</taxon>
        <taxon>Dothideomycetidae</taxon>
        <taxon>Mycosphaerellales</taxon>
        <taxon>Teratosphaeriaceae</taxon>
        <taxon>Hortaea</taxon>
    </lineage>
</organism>
<name>A0A3M7JCZ9_HORWE</name>
<feature type="compositionally biased region" description="Acidic residues" evidence="1">
    <location>
        <begin position="422"/>
        <end position="435"/>
    </location>
</feature>
<proteinExistence type="predicted"/>
<accession>A0A3M7JCZ9</accession>
<evidence type="ECO:0000313" key="3">
    <source>
        <dbReference type="Proteomes" id="UP000281677"/>
    </source>
</evidence>
<dbReference type="AlphaFoldDB" id="A0A3M7JCZ9"/>
<dbReference type="OrthoDB" id="412402at2759"/>
<feature type="region of interest" description="Disordered" evidence="1">
    <location>
        <begin position="356"/>
        <end position="437"/>
    </location>
</feature>
<dbReference type="Proteomes" id="UP000281677">
    <property type="component" value="Unassembled WGS sequence"/>
</dbReference>
<gene>
    <name evidence="2" type="ORF">D0859_00142</name>
</gene>
<feature type="compositionally biased region" description="Polar residues" evidence="1">
    <location>
        <begin position="358"/>
        <end position="372"/>
    </location>
</feature>
<comment type="caution">
    <text evidence="2">The sequence shown here is derived from an EMBL/GenBank/DDBJ whole genome shotgun (WGS) entry which is preliminary data.</text>
</comment>
<feature type="compositionally biased region" description="Basic and acidic residues" evidence="1">
    <location>
        <begin position="373"/>
        <end position="383"/>
    </location>
</feature>
<evidence type="ECO:0000313" key="2">
    <source>
        <dbReference type="EMBL" id="RMZ35677.1"/>
    </source>
</evidence>
<protein>
    <submittedName>
        <fullName evidence="2">Uncharacterized protein</fullName>
    </submittedName>
</protein>